<dbReference type="InterPro" id="IPR036390">
    <property type="entry name" value="WH_DNA-bd_sf"/>
</dbReference>
<dbReference type="PANTHER" id="PTHR30126">
    <property type="entry name" value="HTH-TYPE TRANSCRIPTIONAL REGULATOR"/>
    <property type="match status" value="1"/>
</dbReference>
<dbReference type="Pfam" id="PF03466">
    <property type="entry name" value="LysR_substrate"/>
    <property type="match status" value="1"/>
</dbReference>
<comment type="similarity">
    <text evidence="1">Belongs to the LysR transcriptional regulatory family.</text>
</comment>
<dbReference type="InterPro" id="IPR005119">
    <property type="entry name" value="LysR_subst-bd"/>
</dbReference>
<dbReference type="GO" id="GO:0003700">
    <property type="term" value="F:DNA-binding transcription factor activity"/>
    <property type="evidence" value="ECO:0007669"/>
    <property type="project" value="InterPro"/>
</dbReference>
<dbReference type="CDD" id="cd05466">
    <property type="entry name" value="PBP2_LTTR_substrate"/>
    <property type="match status" value="1"/>
</dbReference>
<dbReference type="Gene3D" id="3.40.190.290">
    <property type="match status" value="1"/>
</dbReference>
<organism evidence="6 7">
    <name type="scientific">Parazoarcus communis</name>
    <dbReference type="NCBI Taxonomy" id="41977"/>
    <lineage>
        <taxon>Bacteria</taxon>
        <taxon>Pseudomonadati</taxon>
        <taxon>Pseudomonadota</taxon>
        <taxon>Betaproteobacteria</taxon>
        <taxon>Rhodocyclales</taxon>
        <taxon>Zoogloeaceae</taxon>
        <taxon>Parazoarcus</taxon>
    </lineage>
</organism>
<dbReference type="Gene3D" id="1.10.10.10">
    <property type="entry name" value="Winged helix-like DNA-binding domain superfamily/Winged helix DNA-binding domain"/>
    <property type="match status" value="1"/>
</dbReference>
<dbReference type="Proteomes" id="UP000244930">
    <property type="component" value="Chromosome"/>
</dbReference>
<dbReference type="Pfam" id="PF00126">
    <property type="entry name" value="HTH_1"/>
    <property type="match status" value="1"/>
</dbReference>
<evidence type="ECO:0000313" key="6">
    <source>
        <dbReference type="EMBL" id="AWI76330.1"/>
    </source>
</evidence>
<evidence type="ECO:0000256" key="2">
    <source>
        <dbReference type="ARBA" id="ARBA00023015"/>
    </source>
</evidence>
<evidence type="ECO:0000256" key="4">
    <source>
        <dbReference type="ARBA" id="ARBA00023163"/>
    </source>
</evidence>
<keyword evidence="3" id="KW-0238">DNA-binding</keyword>
<dbReference type="PANTHER" id="PTHR30126:SF40">
    <property type="entry name" value="HTH-TYPE TRANSCRIPTIONAL REGULATOR GLTR"/>
    <property type="match status" value="1"/>
</dbReference>
<feature type="domain" description="HTH lysR-type" evidence="5">
    <location>
        <begin position="4"/>
        <end position="61"/>
    </location>
</feature>
<evidence type="ECO:0000256" key="3">
    <source>
        <dbReference type="ARBA" id="ARBA00023125"/>
    </source>
</evidence>
<keyword evidence="7" id="KW-1185">Reference proteome</keyword>
<dbReference type="KEGG" id="acom:CEW83_14835"/>
<dbReference type="GO" id="GO:0000976">
    <property type="term" value="F:transcription cis-regulatory region binding"/>
    <property type="evidence" value="ECO:0007669"/>
    <property type="project" value="TreeGrafter"/>
</dbReference>
<protein>
    <submittedName>
        <fullName evidence="6">LysR family transcriptional regulator</fullName>
    </submittedName>
</protein>
<dbReference type="AlphaFoldDB" id="A0A2U8GS71"/>
<accession>A0A2U8GS71</accession>
<dbReference type="InterPro" id="IPR000847">
    <property type="entry name" value="LysR_HTH_N"/>
</dbReference>
<dbReference type="PRINTS" id="PR00039">
    <property type="entry name" value="HTHLYSR"/>
</dbReference>
<dbReference type="FunFam" id="1.10.10.10:FF:000001">
    <property type="entry name" value="LysR family transcriptional regulator"/>
    <property type="match status" value="1"/>
</dbReference>
<dbReference type="EMBL" id="CP022187">
    <property type="protein sequence ID" value="AWI76330.1"/>
    <property type="molecule type" value="Genomic_DNA"/>
</dbReference>
<keyword evidence="2" id="KW-0805">Transcription regulation</keyword>
<dbReference type="InterPro" id="IPR036388">
    <property type="entry name" value="WH-like_DNA-bd_sf"/>
</dbReference>
<sequence length="304" mass="33813">MTDVELYHLKTFVTVAEEKHLTRASERLFTSQPAISAHIKALEEELNLTLFDRTPKGMLLTAAGEQLLDRAQRTLAAAGDFLHHAKGMQNELLGSIRIGLNTDAEFLRLVELQAGLRAHYPQLDLEFMSGRTGNNIPALRVGKLDAAFVSGDCDEPLLDSHVLREEEMAVAVPNALRDQIASPDIPALARLPWVYTSPDCAYYQLMQPLFESHCCMPVKTMMADQEDAMRAMVAAGVGLGIMRRSDVEAAEREGRMHALPMKLPTISLRFAYLRKRANDPIIRAVLSELATIWGLEPVQQRQAV</sequence>
<evidence type="ECO:0000313" key="7">
    <source>
        <dbReference type="Proteomes" id="UP000244930"/>
    </source>
</evidence>
<keyword evidence="4" id="KW-0804">Transcription</keyword>
<evidence type="ECO:0000256" key="1">
    <source>
        <dbReference type="ARBA" id="ARBA00009437"/>
    </source>
</evidence>
<evidence type="ECO:0000259" key="5">
    <source>
        <dbReference type="PROSITE" id="PS50931"/>
    </source>
</evidence>
<gene>
    <name evidence="6" type="ORF">CEW83_14835</name>
</gene>
<dbReference type="SUPFAM" id="SSF53850">
    <property type="entry name" value="Periplasmic binding protein-like II"/>
    <property type="match status" value="1"/>
</dbReference>
<dbReference type="SUPFAM" id="SSF46785">
    <property type="entry name" value="Winged helix' DNA-binding domain"/>
    <property type="match status" value="1"/>
</dbReference>
<proteinExistence type="inferred from homology"/>
<reference evidence="6 7" key="1">
    <citation type="submission" date="2017-06" db="EMBL/GenBank/DDBJ databases">
        <title>Azoarcus.</title>
        <authorList>
            <person name="Woo J.-H."/>
            <person name="Kim H.-S."/>
        </authorList>
    </citation>
    <scope>NUCLEOTIDE SEQUENCE [LARGE SCALE GENOMIC DNA]</scope>
    <source>
        <strain evidence="6 7">TSPY31</strain>
    </source>
</reference>
<name>A0A2U8GS71_9RHOO</name>
<dbReference type="PROSITE" id="PS50931">
    <property type="entry name" value="HTH_LYSR"/>
    <property type="match status" value="1"/>
</dbReference>